<dbReference type="AlphaFoldDB" id="A0A0D7CV00"/>
<evidence type="ECO:0000313" key="2">
    <source>
        <dbReference type="EMBL" id="KIZ19187.1"/>
    </source>
</evidence>
<dbReference type="GO" id="GO:0032259">
    <property type="term" value="P:methylation"/>
    <property type="evidence" value="ECO:0007669"/>
    <property type="project" value="UniProtKB-KW"/>
</dbReference>
<keyword evidence="2" id="KW-0489">Methyltransferase</keyword>
<dbReference type="GO" id="GO:0008168">
    <property type="term" value="F:methyltransferase activity"/>
    <property type="evidence" value="ECO:0007669"/>
    <property type="project" value="UniProtKB-KW"/>
</dbReference>
<dbReference type="Pfam" id="PF05050">
    <property type="entry name" value="Methyltransf_21"/>
    <property type="match status" value="1"/>
</dbReference>
<name>A0A0D7CV00_9ACTN</name>
<dbReference type="InterPro" id="IPR052514">
    <property type="entry name" value="SAM-dependent_MTase"/>
</dbReference>
<gene>
    <name evidence="2" type="ORF">SNA_01130</name>
</gene>
<reference evidence="2 3" key="1">
    <citation type="submission" date="2014-09" db="EMBL/GenBank/DDBJ databases">
        <title>Draft genome sequence of Streptomyces natalensis ATCC 27448, producer of the antifungal pimaricin.</title>
        <authorList>
            <person name="Mendes M.V."/>
            <person name="Beites T."/>
            <person name="Pires S."/>
            <person name="Santos C.L."/>
            <person name="Moradas-Ferreira P."/>
        </authorList>
    </citation>
    <scope>NUCLEOTIDE SEQUENCE [LARGE SCALE GENOMIC DNA]</scope>
    <source>
        <strain evidence="2 3">ATCC 27448</strain>
    </source>
</reference>
<protein>
    <submittedName>
        <fullName evidence="2">FkbM family methyltransferase</fullName>
    </submittedName>
</protein>
<organism evidence="2 3">
    <name type="scientific">Streptomyces natalensis ATCC 27448</name>
    <dbReference type="NCBI Taxonomy" id="1240678"/>
    <lineage>
        <taxon>Bacteria</taxon>
        <taxon>Bacillati</taxon>
        <taxon>Actinomycetota</taxon>
        <taxon>Actinomycetes</taxon>
        <taxon>Kitasatosporales</taxon>
        <taxon>Streptomycetaceae</taxon>
        <taxon>Streptomyces</taxon>
    </lineage>
</organism>
<keyword evidence="2" id="KW-0808">Transferase</keyword>
<dbReference type="NCBIfam" id="TIGR01444">
    <property type="entry name" value="fkbM_fam"/>
    <property type="match status" value="1"/>
</dbReference>
<dbReference type="Proteomes" id="UP000032458">
    <property type="component" value="Unassembled WGS sequence"/>
</dbReference>
<keyword evidence="3" id="KW-1185">Reference proteome</keyword>
<dbReference type="PATRIC" id="fig|1240678.4.peg.246"/>
<comment type="caution">
    <text evidence="2">The sequence shown here is derived from an EMBL/GenBank/DDBJ whole genome shotgun (WGS) entry which is preliminary data.</text>
</comment>
<feature type="domain" description="Methyltransferase FkbM" evidence="1">
    <location>
        <begin position="85"/>
        <end position="251"/>
    </location>
</feature>
<dbReference type="PANTHER" id="PTHR34203:SF15">
    <property type="entry name" value="SLL1173 PROTEIN"/>
    <property type="match status" value="1"/>
</dbReference>
<evidence type="ECO:0000313" key="3">
    <source>
        <dbReference type="Proteomes" id="UP000032458"/>
    </source>
</evidence>
<dbReference type="EMBL" id="JRKI01000003">
    <property type="protein sequence ID" value="KIZ19187.1"/>
    <property type="molecule type" value="Genomic_DNA"/>
</dbReference>
<sequence length="298" mass="32668">MVTLGRGYVRDAPGSLGKALLAKRFLNPRLRDRPRRRVVRTAFGSAMAVDTRDLIQRYIYLFGLWEPHMTHWLERRLRPGDTFVDVGANIGYYSLLAARLVGGEGKVVAVEATPAFHRRVLLHAGMNGCDSIRAVNAAVSDEPGKLTFILASSSNMGAASIVPYDGPAEATFEVEAYPLPDLLTSEEIASARVIKIDVEGAEGGVVRGMEPMLGALRPDAEITIEVTPERMERLGESADELLEIMRDHGFHVYRLPNDYAAGSYPAALRSVAVPVRWRGPVVEESDLIFSRVDAEALP</sequence>
<dbReference type="InterPro" id="IPR006342">
    <property type="entry name" value="FkbM_mtfrase"/>
</dbReference>
<dbReference type="PANTHER" id="PTHR34203">
    <property type="entry name" value="METHYLTRANSFERASE, FKBM FAMILY PROTEIN"/>
    <property type="match status" value="1"/>
</dbReference>
<evidence type="ECO:0000259" key="1">
    <source>
        <dbReference type="Pfam" id="PF05050"/>
    </source>
</evidence>
<dbReference type="SUPFAM" id="SSF53335">
    <property type="entry name" value="S-adenosyl-L-methionine-dependent methyltransferases"/>
    <property type="match status" value="1"/>
</dbReference>
<dbReference type="InterPro" id="IPR029063">
    <property type="entry name" value="SAM-dependent_MTases_sf"/>
</dbReference>
<accession>A0A0D7CV00</accession>
<proteinExistence type="predicted"/>
<dbReference type="Gene3D" id="3.40.50.150">
    <property type="entry name" value="Vaccinia Virus protein VP39"/>
    <property type="match status" value="1"/>
</dbReference>